<dbReference type="Proteomes" id="UP001321473">
    <property type="component" value="Unassembled WGS sequence"/>
</dbReference>
<dbReference type="AlphaFoldDB" id="A0AAQ4E4J2"/>
<comment type="caution">
    <text evidence="3">The sequence shown here is derived from an EMBL/GenBank/DDBJ whole genome shotgun (WGS) entry which is preliminary data.</text>
</comment>
<evidence type="ECO:0000313" key="3">
    <source>
        <dbReference type="EMBL" id="KAK8769619.1"/>
    </source>
</evidence>
<keyword evidence="2" id="KW-0732">Signal</keyword>
<reference evidence="3 4" key="1">
    <citation type="journal article" date="2023" name="Arcadia Sci">
        <title>De novo assembly of a long-read Amblyomma americanum tick genome.</title>
        <authorList>
            <person name="Chou S."/>
            <person name="Poskanzer K.E."/>
            <person name="Rollins M."/>
            <person name="Thuy-Boun P.S."/>
        </authorList>
    </citation>
    <scope>NUCLEOTIDE SEQUENCE [LARGE SCALE GENOMIC DNA]</scope>
    <source>
        <strain evidence="3">F_SG_1</strain>
        <tissue evidence="3">Salivary glands</tissue>
    </source>
</reference>
<proteinExistence type="predicted"/>
<evidence type="ECO:0000313" key="4">
    <source>
        <dbReference type="Proteomes" id="UP001321473"/>
    </source>
</evidence>
<gene>
    <name evidence="3" type="ORF">V5799_013916</name>
</gene>
<name>A0AAQ4E4J2_AMBAM</name>
<protein>
    <submittedName>
        <fullName evidence="3">Uncharacterized protein</fullName>
    </submittedName>
</protein>
<keyword evidence="4" id="KW-1185">Reference proteome</keyword>
<feature type="compositionally biased region" description="Basic and acidic residues" evidence="1">
    <location>
        <begin position="66"/>
        <end position="76"/>
    </location>
</feature>
<feature type="chain" id="PRO_5042960081" evidence="2">
    <location>
        <begin position="30"/>
        <end position="175"/>
    </location>
</feature>
<evidence type="ECO:0000256" key="2">
    <source>
        <dbReference type="SAM" id="SignalP"/>
    </source>
</evidence>
<feature type="signal peptide" evidence="2">
    <location>
        <begin position="1"/>
        <end position="29"/>
    </location>
</feature>
<sequence>MSRKDLGIRKQLLLWNLLQAWCWISNIDSEEVGGGRGDEKGGPEATVKKSATRNTPNKKCKATKRLPGESKDEPRPSKKFKPNQTSGDGEEAGPSEIWKCAVGPGPLKIKLTRVGSQRGKKEKEQRPAEEEPDDYAWLFADVIDLPDGEPVPDPNLSFLEKNKEAKTNENPMLTS</sequence>
<organism evidence="3 4">
    <name type="scientific">Amblyomma americanum</name>
    <name type="common">Lone star tick</name>
    <dbReference type="NCBI Taxonomy" id="6943"/>
    <lineage>
        <taxon>Eukaryota</taxon>
        <taxon>Metazoa</taxon>
        <taxon>Ecdysozoa</taxon>
        <taxon>Arthropoda</taxon>
        <taxon>Chelicerata</taxon>
        <taxon>Arachnida</taxon>
        <taxon>Acari</taxon>
        <taxon>Parasitiformes</taxon>
        <taxon>Ixodida</taxon>
        <taxon>Ixodoidea</taxon>
        <taxon>Ixodidae</taxon>
        <taxon>Amblyomminae</taxon>
        <taxon>Amblyomma</taxon>
    </lineage>
</organism>
<evidence type="ECO:0000256" key="1">
    <source>
        <dbReference type="SAM" id="MobiDB-lite"/>
    </source>
</evidence>
<feature type="compositionally biased region" description="Basic and acidic residues" evidence="1">
    <location>
        <begin position="119"/>
        <end position="129"/>
    </location>
</feature>
<feature type="region of interest" description="Disordered" evidence="1">
    <location>
        <begin position="29"/>
        <end position="134"/>
    </location>
</feature>
<dbReference type="EMBL" id="JARKHS020022393">
    <property type="protein sequence ID" value="KAK8769619.1"/>
    <property type="molecule type" value="Genomic_DNA"/>
</dbReference>
<accession>A0AAQ4E4J2</accession>